<keyword evidence="9" id="KW-0687">Ribonucleoprotein</keyword>
<dbReference type="GO" id="GO:0030001">
    <property type="term" value="P:metal ion transport"/>
    <property type="evidence" value="ECO:0007669"/>
    <property type="project" value="TreeGrafter"/>
</dbReference>
<evidence type="ECO:0000256" key="3">
    <source>
        <dbReference type="ARBA" id="ARBA00022448"/>
    </source>
</evidence>
<keyword evidence="10" id="KW-0407">Ion channel</keyword>
<keyword evidence="3" id="KW-0813">Transport</keyword>
<dbReference type="Proteomes" id="UP000035681">
    <property type="component" value="Unplaced"/>
</dbReference>
<keyword evidence="8 12" id="KW-0472">Membrane</keyword>
<evidence type="ECO:0000259" key="15">
    <source>
        <dbReference type="Pfam" id="PF25508"/>
    </source>
</evidence>
<organism evidence="16 17">
    <name type="scientific">Strongyloides stercoralis</name>
    <name type="common">Threadworm</name>
    <dbReference type="NCBI Taxonomy" id="6248"/>
    <lineage>
        <taxon>Eukaryota</taxon>
        <taxon>Metazoa</taxon>
        <taxon>Ecdysozoa</taxon>
        <taxon>Nematoda</taxon>
        <taxon>Chromadorea</taxon>
        <taxon>Rhabditida</taxon>
        <taxon>Tylenchina</taxon>
        <taxon>Panagrolaimomorpha</taxon>
        <taxon>Strongyloidoidea</taxon>
        <taxon>Strongyloididae</taxon>
        <taxon>Strongyloides</taxon>
    </lineage>
</organism>
<evidence type="ECO:0000313" key="16">
    <source>
        <dbReference type="Proteomes" id="UP000035681"/>
    </source>
</evidence>
<feature type="transmembrane region" description="Helical" evidence="12">
    <location>
        <begin position="1451"/>
        <end position="1472"/>
    </location>
</feature>
<evidence type="ECO:0000256" key="1">
    <source>
        <dbReference type="ARBA" id="ARBA00004141"/>
    </source>
</evidence>
<proteinExistence type="inferred from homology"/>
<evidence type="ECO:0000256" key="7">
    <source>
        <dbReference type="ARBA" id="ARBA00023065"/>
    </source>
</evidence>
<dbReference type="InterPro" id="IPR036935">
    <property type="entry name" value="Ribosomal_bL9_N_sf"/>
</dbReference>
<dbReference type="InterPro" id="IPR009027">
    <property type="entry name" value="Ribosomal_bL9/RNase_H1_N"/>
</dbReference>
<dbReference type="PANTHER" id="PTHR13800:SF10">
    <property type="entry name" value="GTL-1"/>
    <property type="match status" value="1"/>
</dbReference>
<keyword evidence="7" id="KW-0406">Ion transport</keyword>
<feature type="compositionally biased region" description="Low complexity" evidence="11">
    <location>
        <begin position="1205"/>
        <end position="1217"/>
    </location>
</feature>
<feature type="domain" description="TRPM SLOG" evidence="14">
    <location>
        <begin position="481"/>
        <end position="750"/>
    </location>
</feature>
<dbReference type="GO" id="GO:0005261">
    <property type="term" value="F:monoatomic cation channel activity"/>
    <property type="evidence" value="ECO:0007669"/>
    <property type="project" value="TreeGrafter"/>
</dbReference>
<keyword evidence="4 12" id="KW-0812">Transmembrane</keyword>
<comment type="similarity">
    <text evidence="2">Belongs to the bacterial ribosomal protein bL9 family.</text>
</comment>
<dbReference type="PANTHER" id="PTHR13800">
    <property type="entry name" value="TRANSIENT RECEPTOR POTENTIAL CATION CHANNEL, SUBFAMILY M, MEMBER 6"/>
    <property type="match status" value="1"/>
</dbReference>
<evidence type="ECO:0000256" key="2">
    <source>
        <dbReference type="ARBA" id="ARBA00010605"/>
    </source>
</evidence>
<evidence type="ECO:0000256" key="5">
    <source>
        <dbReference type="ARBA" id="ARBA00022980"/>
    </source>
</evidence>
<dbReference type="InterPro" id="IPR020070">
    <property type="entry name" value="Ribosomal_bL9_N"/>
</dbReference>
<keyword evidence="5" id="KW-0689">Ribosomal protein</keyword>
<evidence type="ECO:0000256" key="4">
    <source>
        <dbReference type="ARBA" id="ARBA00022692"/>
    </source>
</evidence>
<feature type="compositionally biased region" description="Acidic residues" evidence="11">
    <location>
        <begin position="1218"/>
        <end position="1232"/>
    </location>
</feature>
<evidence type="ECO:0000256" key="8">
    <source>
        <dbReference type="ARBA" id="ARBA00023136"/>
    </source>
</evidence>
<feature type="region of interest" description="Disordered" evidence="11">
    <location>
        <begin position="1195"/>
        <end position="1244"/>
    </location>
</feature>
<name>A0AAF5DG55_STRER</name>
<feature type="domain" description="Ribosomal protein L9" evidence="13">
    <location>
        <begin position="69"/>
        <end position="113"/>
    </location>
</feature>
<feature type="domain" description="TRPM-like" evidence="15">
    <location>
        <begin position="1013"/>
        <end position="1142"/>
    </location>
</feature>
<feature type="region of interest" description="Disordered" evidence="11">
    <location>
        <begin position="2022"/>
        <end position="2070"/>
    </location>
</feature>
<feature type="transmembrane region" description="Helical" evidence="12">
    <location>
        <begin position="1373"/>
        <end position="1400"/>
    </location>
</feature>
<evidence type="ECO:0000259" key="14">
    <source>
        <dbReference type="Pfam" id="PF18139"/>
    </source>
</evidence>
<evidence type="ECO:0000256" key="6">
    <source>
        <dbReference type="ARBA" id="ARBA00022989"/>
    </source>
</evidence>
<evidence type="ECO:0000256" key="9">
    <source>
        <dbReference type="ARBA" id="ARBA00023274"/>
    </source>
</evidence>
<dbReference type="InterPro" id="IPR057366">
    <property type="entry name" value="TRPM-like"/>
</dbReference>
<evidence type="ECO:0000313" key="17">
    <source>
        <dbReference type="WBParaSite" id="TCONS_00010777.p1"/>
    </source>
</evidence>
<dbReference type="GO" id="GO:0005840">
    <property type="term" value="C:ribosome"/>
    <property type="evidence" value="ECO:0007669"/>
    <property type="project" value="UniProtKB-KW"/>
</dbReference>
<accession>A0AAF5DG55</accession>
<keyword evidence="6 12" id="KW-1133">Transmembrane helix</keyword>
<dbReference type="InterPro" id="IPR050927">
    <property type="entry name" value="TRPM"/>
</dbReference>
<reference evidence="17" key="1">
    <citation type="submission" date="2024-02" db="UniProtKB">
        <authorList>
            <consortium name="WormBaseParasite"/>
        </authorList>
    </citation>
    <scope>IDENTIFICATION</scope>
</reference>
<evidence type="ECO:0000256" key="10">
    <source>
        <dbReference type="ARBA" id="ARBA00023303"/>
    </source>
</evidence>
<dbReference type="Pfam" id="PF25508">
    <property type="entry name" value="TRPM2"/>
    <property type="match status" value="2"/>
</dbReference>
<evidence type="ECO:0000256" key="12">
    <source>
        <dbReference type="SAM" id="Phobius"/>
    </source>
</evidence>
<comment type="subcellular location">
    <subcellularLocation>
        <location evidence="1">Membrane</location>
        <topology evidence="1">Multi-pass membrane protein</topology>
    </subcellularLocation>
</comment>
<dbReference type="GO" id="GO:0005886">
    <property type="term" value="C:plasma membrane"/>
    <property type="evidence" value="ECO:0007669"/>
    <property type="project" value="TreeGrafter"/>
</dbReference>
<keyword evidence="16" id="KW-1185">Reference proteome</keyword>
<evidence type="ECO:0000259" key="13">
    <source>
        <dbReference type="Pfam" id="PF01281"/>
    </source>
</evidence>
<dbReference type="Pfam" id="PF18139">
    <property type="entry name" value="LSDAT_euk"/>
    <property type="match status" value="1"/>
</dbReference>
<protein>
    <submittedName>
        <fullName evidence="17">TRPM SLOG domain-containing protein</fullName>
    </submittedName>
</protein>
<feature type="compositionally biased region" description="Basic and acidic residues" evidence="11">
    <location>
        <begin position="1233"/>
        <end position="1242"/>
    </location>
</feature>
<feature type="transmembrane region" description="Helical" evidence="12">
    <location>
        <begin position="1412"/>
        <end position="1430"/>
    </location>
</feature>
<dbReference type="Gene3D" id="3.40.5.10">
    <property type="entry name" value="Ribosomal protein L9, N-terminal domain"/>
    <property type="match status" value="1"/>
</dbReference>
<sequence length="2070" mass="238037">ILSRNNCLMENIKTFCSHINFQRNTWVLRRLVVPESTPPGKHQRNPNELPELQRYEVVEYKNNKSAGNIKVILLCDVEGVGHQFDILDVNRKLARTDLLISGKAAYASPFDLEYYSKMKESMKDELSKRVRIPYEYIKLGRELTKQIIPIYVSMENSWELNNEILMCSLRYNGITIRDDCIRISGDKICGPNLENEGKIVDFDVIINNEYTISMKGKISHIHKDIILMIKSKKFGTKSMEKNNISSSSVAPYIQTDSDISKAFSAVRKLSHYNEVGVRPNRFDRERRHHRKRTHRTEHQIRRTRMMNGANAPPRYVHCSDWKEMLAVTNESNREKENLLTDGIIEAKKVNEEEEYNDCGNLMDDKKDDNEEKDSGSFRSISNTIHSFGRNSKDSNNIISDNFIEKTFKKRECCQFISTTKDEEKCGCGRFKNDHYIEAIDEMARLKKGGLEKWSIRKHTVLCPTDAYGTIEFQGGPHPTKANYVRLSFDSDPADIVKLFANVWKIPPPKLIITIHGGITNFDIQTKLTRVFRKGLLKAARTTGAWIITSGINAGVVRHVAAALDGGVPIVGKGKSKIITIGVAQWGLLKKRDSLIGQDCVVPYHPHSFSTKGKLQVLNNRHSYFLLVDNGTVGRYGADIILRRRLENYIAQKQKVGEGNKGVPIVCVVLEGGTCTIRTVLDYVANIPRIPVVVCDGSGRASDLIAFAHRFVLDNGQLPEGVQPQLLHLIQNVFFYSKPESENLLLDLLECVKDKKMITVFRLGESHKQDVDHAILTALLKGQNLSAPEQLSLALAWNRVDIAKSDIFIMGQHWPPGALNNAMLEALIHDRVAFVRLLLENGVSMNNFLTIERLEELYNTDKGPPNTLYYIVRDVVKIRSGYRYKLPDIGLAIEKLMGYGFRSTYTSKSFKDIYRNYKKNKCNYKLPRNSGFSQGKGYEDNIPSHGSICSPIVDSASPLLDNSLPETLITAGNRALGNHIIWRTVLRRDNTSTGQMEPPVLVNNDYDGDDDDNSNTCNDKNEFEFRYPFSDLLIWAVLTKRHEMALCMWEHGEEAMAKSLVACKINKALSKEAAEDYLEVEVCEELKQYAEDFRELSLELLDQCYRMDDAQTLQLLTYELSYFGNETCLSLAVLVNNKQFLSHPCCQILLADLWHGGLRIRSNSNLKVILGILCIPTIFFLEFKTREELLLQPQTAAEHEEDINDCDSSSSSSSSSESSDSESSDDYDDDDKYDNDSTKKRYSSDSVQSINLTNFFHGRRKKRHNTFSSSGPTSNIVYSKEYQAPEHSQKLSFKNNDNLKREIVKSTKDKEILGGEYKLDIESLDRKYVNNIRTSDSYSKNKVGSNENLINFSGDGVKAMAIARSKQIKTQRKIYEFCSAPITTFWTWCLSFIFFLIIYAYTLLIKTPPNLNFLDIFLTLYVFSFGCEHVRKFVMSGPKRYKEKFGYFFKNMWFLLTTMAIIGYLTGLGIRAFFPQYRAYGRVVLSVSSVFWTLKLLDFLSVHPKFGPYITMAGKMIQTRQAITFPNENWNWMLVRNIFYKPYFMLYGEVYAPEIDECGDYAWDEHINQSTSIDDVFNANGKCVPGYWITPILMTIFLLISNILLITIFNNIFDATDKISQQVWLFQRYRQVMEYESTPFLPPPFTLFYHLYMLFKYIKHTIRKHMNGHKFFKKFLKKQYDKEKYEEDRLFDYSLKLFLNHDQVEKLHDFEEECMDELHRQKEYKKNVSTDERILRIAERSEQLVYKFNDIVNKENNMNNSLRDMESRIETFESNQTELLSLLRQLVMQNKPSLHSNKCFTPIPIDENGTPLQDLSTILQNQQSIEEEFSDEDVSQNGNCGTKILIKSNNDEIEIKRRFRTNTFSGNEISKSPTAYSKNKQSDLENNAHLGSIISLDHRLFSSTPPGTSFKHGKLLSPHETMRRHRRNDEYTSITDNISIVNNYHNSSQLRNNDKQENKEILNITTENDVDSEYEFEEGENGGYVYYCNTNTSTLKRAHPSFVNRQNDVFRQLEEEIDIDDSCETSEWEGTSPRVSKGSSKGCDELDQGIRFTVKNSEESKNNTPSKNDKC</sequence>
<dbReference type="AlphaFoldDB" id="A0AAF5DG55"/>
<dbReference type="Pfam" id="PF01281">
    <property type="entry name" value="Ribosomal_L9_N"/>
    <property type="match status" value="1"/>
</dbReference>
<feature type="compositionally biased region" description="Basic and acidic residues" evidence="11">
    <location>
        <begin position="2055"/>
        <end position="2070"/>
    </location>
</feature>
<feature type="domain" description="TRPM-like" evidence="15">
    <location>
        <begin position="805"/>
        <end position="913"/>
    </location>
</feature>
<feature type="compositionally biased region" description="Basic and acidic residues" evidence="11">
    <location>
        <begin position="362"/>
        <end position="375"/>
    </location>
</feature>
<evidence type="ECO:0000256" key="11">
    <source>
        <dbReference type="SAM" id="MobiDB-lite"/>
    </source>
</evidence>
<dbReference type="InterPro" id="IPR041491">
    <property type="entry name" value="TRPM_SLOG"/>
</dbReference>
<dbReference type="WBParaSite" id="TCONS_00010777.p1">
    <property type="protein sequence ID" value="TCONS_00010777.p1"/>
    <property type="gene ID" value="XLOC_004400"/>
</dbReference>
<dbReference type="GO" id="GO:1990904">
    <property type="term" value="C:ribonucleoprotein complex"/>
    <property type="evidence" value="ECO:0007669"/>
    <property type="project" value="UniProtKB-KW"/>
</dbReference>
<dbReference type="SUPFAM" id="SSF55658">
    <property type="entry name" value="L9 N-domain-like"/>
    <property type="match status" value="1"/>
</dbReference>
<feature type="region of interest" description="Disordered" evidence="11">
    <location>
        <begin position="358"/>
        <end position="381"/>
    </location>
</feature>
<feature type="transmembrane region" description="Helical" evidence="12">
    <location>
        <begin position="1586"/>
        <end position="1608"/>
    </location>
</feature>